<dbReference type="Proteomes" id="UP000275408">
    <property type="component" value="Unassembled WGS sequence"/>
</dbReference>
<evidence type="ECO:0000313" key="2">
    <source>
        <dbReference type="Proteomes" id="UP000275408"/>
    </source>
</evidence>
<gene>
    <name evidence="1" type="ORF">pdam_00018115</name>
</gene>
<sequence>MLYPIRRSSEVRRKPHWDSDQYTLFKIIDTQLYLSFKPNTTSQDQVLQGMENCIEKIRKWMIHDRLLINDSKTVLILIGSKQQLSKLQPISISVGNSYNGQFGCGICKHPGRYDQQTRGRLYEYRPSGTVAVRTAQETRMFARVEEARGTTVFVPICKTCVEKAQVLLYNFGRISPSLHVLHHGLLALTSILCLKNSLLKLKICTLEQGDPSANGGETRKTNFNLYHLGKGKAGWDSVNHSGQ</sequence>
<comment type="caution">
    <text evidence="1">The sequence shown here is derived from an EMBL/GenBank/DDBJ whole genome shotgun (WGS) entry which is preliminary data.</text>
</comment>
<keyword evidence="2" id="KW-1185">Reference proteome</keyword>
<dbReference type="AlphaFoldDB" id="A0A3M6U652"/>
<name>A0A3M6U652_POCDA</name>
<proteinExistence type="predicted"/>
<evidence type="ECO:0000313" key="1">
    <source>
        <dbReference type="EMBL" id="RMX49029.1"/>
    </source>
</evidence>
<feature type="non-terminal residue" evidence="1">
    <location>
        <position position="243"/>
    </location>
</feature>
<dbReference type="EMBL" id="RCHS01002189">
    <property type="protein sequence ID" value="RMX49029.1"/>
    <property type="molecule type" value="Genomic_DNA"/>
</dbReference>
<evidence type="ECO:0008006" key="3">
    <source>
        <dbReference type="Google" id="ProtNLM"/>
    </source>
</evidence>
<organism evidence="1 2">
    <name type="scientific">Pocillopora damicornis</name>
    <name type="common">Cauliflower coral</name>
    <name type="synonym">Millepora damicornis</name>
    <dbReference type="NCBI Taxonomy" id="46731"/>
    <lineage>
        <taxon>Eukaryota</taxon>
        <taxon>Metazoa</taxon>
        <taxon>Cnidaria</taxon>
        <taxon>Anthozoa</taxon>
        <taxon>Hexacorallia</taxon>
        <taxon>Scleractinia</taxon>
        <taxon>Astrocoeniina</taxon>
        <taxon>Pocilloporidae</taxon>
        <taxon>Pocillopora</taxon>
    </lineage>
</organism>
<reference evidence="1 2" key="1">
    <citation type="journal article" date="2018" name="Sci. Rep.">
        <title>Comparative analysis of the Pocillopora damicornis genome highlights role of immune system in coral evolution.</title>
        <authorList>
            <person name="Cunning R."/>
            <person name="Bay R.A."/>
            <person name="Gillette P."/>
            <person name="Baker A.C."/>
            <person name="Traylor-Knowles N."/>
        </authorList>
    </citation>
    <scope>NUCLEOTIDE SEQUENCE [LARGE SCALE GENOMIC DNA]</scope>
    <source>
        <strain evidence="1">RSMAS</strain>
        <tissue evidence="1">Whole animal</tissue>
    </source>
</reference>
<accession>A0A3M6U652</accession>
<protein>
    <recommendedName>
        <fullName evidence="3">Reverse transcriptase domain-containing protein</fullName>
    </recommendedName>
</protein>